<evidence type="ECO:0000256" key="2">
    <source>
        <dbReference type="SAM" id="Phobius"/>
    </source>
</evidence>
<keyword evidence="2" id="KW-0472">Membrane</keyword>
<dbReference type="Proteomes" id="UP001230504">
    <property type="component" value="Unassembled WGS sequence"/>
</dbReference>
<dbReference type="GeneID" id="85441262"/>
<keyword evidence="2" id="KW-0812">Transmembrane</keyword>
<gene>
    <name evidence="3" type="ORF">LY79DRAFT_542957</name>
</gene>
<dbReference type="RefSeq" id="XP_060417694.1">
    <property type="nucleotide sequence ID" value="XM_060557022.1"/>
</dbReference>
<accession>A0AAD8Q6U4</accession>
<reference evidence="3" key="1">
    <citation type="submission" date="2021-06" db="EMBL/GenBank/DDBJ databases">
        <title>Comparative genomics, transcriptomics and evolutionary studies reveal genomic signatures of adaptation to plant cell wall in hemibiotrophic fungi.</title>
        <authorList>
            <consortium name="DOE Joint Genome Institute"/>
            <person name="Baroncelli R."/>
            <person name="Diaz J.F."/>
            <person name="Benocci T."/>
            <person name="Peng M."/>
            <person name="Battaglia E."/>
            <person name="Haridas S."/>
            <person name="Andreopoulos W."/>
            <person name="Labutti K."/>
            <person name="Pangilinan J."/>
            <person name="Floch G.L."/>
            <person name="Makela M.R."/>
            <person name="Henrissat B."/>
            <person name="Grigoriev I.V."/>
            <person name="Crouch J.A."/>
            <person name="De Vries R.P."/>
            <person name="Sukno S.A."/>
            <person name="Thon M.R."/>
        </authorList>
    </citation>
    <scope>NUCLEOTIDE SEQUENCE</scope>
    <source>
        <strain evidence="3">CBS 125086</strain>
    </source>
</reference>
<organism evidence="3 4">
    <name type="scientific">Colletotrichum navitas</name>
    <dbReference type="NCBI Taxonomy" id="681940"/>
    <lineage>
        <taxon>Eukaryota</taxon>
        <taxon>Fungi</taxon>
        <taxon>Dikarya</taxon>
        <taxon>Ascomycota</taxon>
        <taxon>Pezizomycotina</taxon>
        <taxon>Sordariomycetes</taxon>
        <taxon>Hypocreomycetidae</taxon>
        <taxon>Glomerellales</taxon>
        <taxon>Glomerellaceae</taxon>
        <taxon>Colletotrichum</taxon>
        <taxon>Colletotrichum graminicola species complex</taxon>
    </lineage>
</organism>
<evidence type="ECO:0000313" key="3">
    <source>
        <dbReference type="EMBL" id="KAK1596857.1"/>
    </source>
</evidence>
<feature type="region of interest" description="Disordered" evidence="1">
    <location>
        <begin position="194"/>
        <end position="219"/>
    </location>
</feature>
<sequence length="219" mass="24821">MQTTRYHGEGVSMERRFFFFRPFFLIQPWKHFLFLWRARYLSFHLTLISPLPAFFFFFSPYLRFYFLFLGLSSTHCFFLHFPSSSSHPRTVGKMGEWGKERYKETGMGFVSRGVYPWLPSQRTAGGQGGGNGEGGRLHLVILNNSHHLFLYNCRGHWFGGIGRGVAAQRRDNRSCERGGKGSSLGTFIFPLGAGGGKKRKGVRDLGGGGRGVTRSKTQC</sequence>
<protein>
    <submittedName>
        <fullName evidence="3">Uncharacterized protein</fullName>
    </submittedName>
</protein>
<feature type="non-terminal residue" evidence="3">
    <location>
        <position position="219"/>
    </location>
</feature>
<evidence type="ECO:0000313" key="4">
    <source>
        <dbReference type="Proteomes" id="UP001230504"/>
    </source>
</evidence>
<keyword evidence="2" id="KW-1133">Transmembrane helix</keyword>
<evidence type="ECO:0000256" key="1">
    <source>
        <dbReference type="SAM" id="MobiDB-lite"/>
    </source>
</evidence>
<comment type="caution">
    <text evidence="3">The sequence shown here is derived from an EMBL/GenBank/DDBJ whole genome shotgun (WGS) entry which is preliminary data.</text>
</comment>
<dbReference type="AlphaFoldDB" id="A0AAD8Q6U4"/>
<keyword evidence="4" id="KW-1185">Reference proteome</keyword>
<proteinExistence type="predicted"/>
<name>A0AAD8Q6U4_9PEZI</name>
<feature type="transmembrane region" description="Helical" evidence="2">
    <location>
        <begin position="40"/>
        <end position="58"/>
    </location>
</feature>
<dbReference type="EMBL" id="JAHLJV010000010">
    <property type="protein sequence ID" value="KAK1596857.1"/>
    <property type="molecule type" value="Genomic_DNA"/>
</dbReference>